<dbReference type="OrthoDB" id="40048at2759"/>
<evidence type="ECO:0000313" key="2">
    <source>
        <dbReference type="EMBL" id="RKP24178.1"/>
    </source>
</evidence>
<name>A0A4P9YWF0_9FUNG</name>
<dbReference type="GO" id="GO:0033588">
    <property type="term" value="C:elongator holoenzyme complex"/>
    <property type="evidence" value="ECO:0007669"/>
    <property type="project" value="InterPro"/>
</dbReference>
<dbReference type="EMBL" id="KZ990396">
    <property type="protein sequence ID" value="RKP24178.1"/>
    <property type="molecule type" value="Genomic_DNA"/>
</dbReference>
<reference evidence="3" key="1">
    <citation type="journal article" date="2018" name="Nat. Microbiol.">
        <title>Leveraging single-cell genomics to expand the fungal tree of life.</title>
        <authorList>
            <person name="Ahrendt S.R."/>
            <person name="Quandt C.A."/>
            <person name="Ciobanu D."/>
            <person name="Clum A."/>
            <person name="Salamov A."/>
            <person name="Andreopoulos B."/>
            <person name="Cheng J.F."/>
            <person name="Woyke T."/>
            <person name="Pelin A."/>
            <person name="Henrissat B."/>
            <person name="Reynolds N.K."/>
            <person name="Benny G.L."/>
            <person name="Smith M.E."/>
            <person name="James T.Y."/>
            <person name="Grigoriev I.V."/>
        </authorList>
    </citation>
    <scope>NUCLEOTIDE SEQUENCE [LARGE SCALE GENOMIC DNA]</scope>
    <source>
        <strain evidence="3">Benny S71-1</strain>
    </source>
</reference>
<dbReference type="Pfam" id="PF04762">
    <property type="entry name" value="Beta-prop_ELP1_1st"/>
    <property type="match status" value="1"/>
</dbReference>
<dbReference type="InterPro" id="IPR056164">
    <property type="entry name" value="Beta-prop_ELP1_1st"/>
</dbReference>
<gene>
    <name evidence="2" type="ORF">SYNPS1DRAFT_23729</name>
</gene>
<feature type="domain" description="ELP1 first N-terminal beta-propeller" evidence="1">
    <location>
        <begin position="40"/>
        <end position="283"/>
    </location>
</feature>
<dbReference type="UniPathway" id="UPA00988"/>
<dbReference type="GO" id="GO:0000049">
    <property type="term" value="F:tRNA binding"/>
    <property type="evidence" value="ECO:0007669"/>
    <property type="project" value="TreeGrafter"/>
</dbReference>
<dbReference type="GO" id="GO:0005829">
    <property type="term" value="C:cytosol"/>
    <property type="evidence" value="ECO:0007669"/>
    <property type="project" value="TreeGrafter"/>
</dbReference>
<dbReference type="PANTHER" id="PTHR12747:SF0">
    <property type="entry name" value="ELONGATOR COMPLEX PROTEIN 1"/>
    <property type="match status" value="1"/>
</dbReference>
<evidence type="ECO:0000259" key="1">
    <source>
        <dbReference type="Pfam" id="PF04762"/>
    </source>
</evidence>
<dbReference type="GO" id="GO:0002926">
    <property type="term" value="P:tRNA wobble base 5-methoxycarbonylmethyl-2-thiouridinylation"/>
    <property type="evidence" value="ECO:0007669"/>
    <property type="project" value="TreeGrafter"/>
</dbReference>
<dbReference type="SUPFAM" id="SSF50960">
    <property type="entry name" value="TolB, C-terminal domain"/>
    <property type="match status" value="1"/>
</dbReference>
<protein>
    <submittedName>
        <fullName evidence="2">IKI3 family-domain-containing protein</fullName>
    </submittedName>
</protein>
<keyword evidence="3" id="KW-1185">Reference proteome</keyword>
<proteinExistence type="predicted"/>
<dbReference type="Proteomes" id="UP000278143">
    <property type="component" value="Unassembled WGS sequence"/>
</dbReference>
<accession>A0A4P9YWF0</accession>
<dbReference type="AlphaFoldDB" id="A0A4P9YWF0"/>
<organism evidence="2 3">
    <name type="scientific">Syncephalis pseudoplumigaleata</name>
    <dbReference type="NCBI Taxonomy" id="1712513"/>
    <lineage>
        <taxon>Eukaryota</taxon>
        <taxon>Fungi</taxon>
        <taxon>Fungi incertae sedis</taxon>
        <taxon>Zoopagomycota</taxon>
        <taxon>Zoopagomycotina</taxon>
        <taxon>Zoopagomycetes</taxon>
        <taxon>Zoopagales</taxon>
        <taxon>Piptocephalidaceae</taxon>
        <taxon>Syncephalis</taxon>
    </lineage>
</organism>
<evidence type="ECO:0000313" key="3">
    <source>
        <dbReference type="Proteomes" id="UP000278143"/>
    </source>
</evidence>
<sequence length="301" mass="32748">MKNLALLTPLSCPLQPGLVRAGRLCLDTHDLLVEFPIDDASGPQEDADQPSHIVHSQYLAEYDTICLAISTGELYTIPAAGQDTLDATMAECVGHVASGIKCMAWSPDEELVVIVGAGADDLLLMTSEFEVLSEKPLHSIDEGEDVAVNVGWGRKETQFHGSLGKQAALAPSTMPTSSIKQAPDETGAVIVSWRGDGSYFVCSALDPQRACTALMLLGHRLLRMFNREGLLQNTSEPTDALSPSLHWRPSGNWITTTQHQPHRQVVVLFERNGLRRHEFPLLDAQSKVARWQLIGHAIEGG</sequence>
<dbReference type="PANTHER" id="PTHR12747">
    <property type="entry name" value="ELONGATOR COMPLEX PROTEIN 1"/>
    <property type="match status" value="1"/>
</dbReference>
<dbReference type="InterPro" id="IPR006849">
    <property type="entry name" value="Elp1"/>
</dbReference>